<protein>
    <recommendedName>
        <fullName evidence="4">Integrase SAM-like N-terminal domain-containing protein</fullName>
    </recommendedName>
</protein>
<gene>
    <name evidence="2" type="ORF">WMY93_029772</name>
</gene>
<evidence type="ECO:0000313" key="3">
    <source>
        <dbReference type="Proteomes" id="UP001460270"/>
    </source>
</evidence>
<dbReference type="Proteomes" id="UP001460270">
    <property type="component" value="Unassembled WGS sequence"/>
</dbReference>
<name>A0AAW0MSP9_9GOBI</name>
<accession>A0AAW0MSP9</accession>
<dbReference type="AlphaFoldDB" id="A0AAW0MSP9"/>
<evidence type="ECO:0000256" key="1">
    <source>
        <dbReference type="SAM" id="MobiDB-lite"/>
    </source>
</evidence>
<proteinExistence type="predicted"/>
<comment type="caution">
    <text evidence="2">The sequence shown here is derived from an EMBL/GenBank/DDBJ whole genome shotgun (WGS) entry which is preliminary data.</text>
</comment>
<evidence type="ECO:0008006" key="4">
    <source>
        <dbReference type="Google" id="ProtNLM"/>
    </source>
</evidence>
<reference evidence="3" key="1">
    <citation type="submission" date="2024-04" db="EMBL/GenBank/DDBJ databases">
        <title>Salinicola lusitanus LLJ914,a marine bacterium isolated from the Okinawa Trough.</title>
        <authorList>
            <person name="Li J."/>
        </authorList>
    </citation>
    <scope>NUCLEOTIDE SEQUENCE [LARGE SCALE GENOMIC DNA]</scope>
</reference>
<sequence>MSSDAEAPAHSPAPGTSEDLVEETSSDYENIQSGPGGQHKEGEEGCTDLAEIQENVHLVYEEYLADKRGEMVQPGLKIHPALLALLKDRRKGSTDKFDFSQPMAAYLREYQEHIFRPEGTAKVQENCVSRSTRAKMFVAYLKMVTPGPHWDWRFLKNTQATRSFPAILSKIGLKPTTIVGYLHNVYAFLGYVAKNLPKHCCLSAKNVEKIQWELRKIPSLLDEIEDTPPTDRLVRYKFFGHFAAYFACIYGDRTGVFSKMTQKEVENAVLQHKTVQTYGFARMYLTPEEYEWCKRWLTLLRRGLVTNKFFLSSTGQGPIKDMRTYMGRAWVEMGLGDPPPTFIDIRTAVATYILDLRMRQEWSFSAFSTASLAVFRNS</sequence>
<feature type="region of interest" description="Disordered" evidence="1">
    <location>
        <begin position="1"/>
        <end position="43"/>
    </location>
</feature>
<organism evidence="2 3">
    <name type="scientific">Mugilogobius chulae</name>
    <name type="common">yellowstripe goby</name>
    <dbReference type="NCBI Taxonomy" id="88201"/>
    <lineage>
        <taxon>Eukaryota</taxon>
        <taxon>Metazoa</taxon>
        <taxon>Chordata</taxon>
        <taxon>Craniata</taxon>
        <taxon>Vertebrata</taxon>
        <taxon>Euteleostomi</taxon>
        <taxon>Actinopterygii</taxon>
        <taxon>Neopterygii</taxon>
        <taxon>Teleostei</taxon>
        <taxon>Neoteleostei</taxon>
        <taxon>Acanthomorphata</taxon>
        <taxon>Gobiaria</taxon>
        <taxon>Gobiiformes</taxon>
        <taxon>Gobioidei</taxon>
        <taxon>Gobiidae</taxon>
        <taxon>Gobionellinae</taxon>
        <taxon>Mugilogobius</taxon>
    </lineage>
</organism>
<keyword evidence="3" id="KW-1185">Reference proteome</keyword>
<evidence type="ECO:0000313" key="2">
    <source>
        <dbReference type="EMBL" id="KAK7881363.1"/>
    </source>
</evidence>
<dbReference type="EMBL" id="JBBPFD010000022">
    <property type="protein sequence ID" value="KAK7881363.1"/>
    <property type="molecule type" value="Genomic_DNA"/>
</dbReference>